<dbReference type="CDD" id="cd19510">
    <property type="entry name" value="RecA-like_BCS1"/>
    <property type="match status" value="1"/>
</dbReference>
<dbReference type="Gene3D" id="3.40.50.300">
    <property type="entry name" value="P-loop containing nucleotide triphosphate hydrolases"/>
    <property type="match status" value="1"/>
</dbReference>
<dbReference type="GO" id="GO:0016887">
    <property type="term" value="F:ATP hydrolysis activity"/>
    <property type="evidence" value="ECO:0007669"/>
    <property type="project" value="InterPro"/>
</dbReference>
<dbReference type="InterPro" id="IPR003960">
    <property type="entry name" value="ATPase_AAA_CS"/>
</dbReference>
<dbReference type="InterPro" id="IPR027417">
    <property type="entry name" value="P-loop_NTPase"/>
</dbReference>
<comment type="caution">
    <text evidence="8">The sequence shown here is derived from an EMBL/GenBank/DDBJ whole genome shotgun (WGS) entry which is preliminary data.</text>
</comment>
<gene>
    <name evidence="8" type="ORF">MANES_01G145200v8</name>
</gene>
<name>A0A2C9WKY1_MANES</name>
<evidence type="ECO:0000256" key="5">
    <source>
        <dbReference type="ARBA" id="ARBA00049360"/>
    </source>
</evidence>
<dbReference type="OMA" id="WYELRFH"/>
<dbReference type="InterPro" id="IPR058017">
    <property type="entry name" value="At3g28540-like_C"/>
</dbReference>
<comment type="cofactor">
    <cofactor evidence="1">
        <name>Mg(2+)</name>
        <dbReference type="ChEBI" id="CHEBI:18420"/>
    </cofactor>
</comment>
<dbReference type="GO" id="GO:0006950">
    <property type="term" value="P:response to stress"/>
    <property type="evidence" value="ECO:0007669"/>
    <property type="project" value="UniProtKB-ARBA"/>
</dbReference>
<dbReference type="OrthoDB" id="10251412at2759"/>
<evidence type="ECO:0000313" key="9">
    <source>
        <dbReference type="Proteomes" id="UP000091857"/>
    </source>
</evidence>
<dbReference type="STRING" id="3983.A0A2C9WKY1"/>
<dbReference type="Pfam" id="PF00004">
    <property type="entry name" value="AAA"/>
    <property type="match status" value="1"/>
</dbReference>
<protein>
    <recommendedName>
        <fullName evidence="7">AAA+ ATPase domain-containing protein</fullName>
    </recommendedName>
</protein>
<evidence type="ECO:0000256" key="1">
    <source>
        <dbReference type="ARBA" id="ARBA00001946"/>
    </source>
</evidence>
<organism evidence="8 9">
    <name type="scientific">Manihot esculenta</name>
    <name type="common">Cassava</name>
    <name type="synonym">Jatropha manihot</name>
    <dbReference type="NCBI Taxonomy" id="3983"/>
    <lineage>
        <taxon>Eukaryota</taxon>
        <taxon>Viridiplantae</taxon>
        <taxon>Streptophyta</taxon>
        <taxon>Embryophyta</taxon>
        <taxon>Tracheophyta</taxon>
        <taxon>Spermatophyta</taxon>
        <taxon>Magnoliopsida</taxon>
        <taxon>eudicotyledons</taxon>
        <taxon>Gunneridae</taxon>
        <taxon>Pentapetalae</taxon>
        <taxon>rosids</taxon>
        <taxon>fabids</taxon>
        <taxon>Malpighiales</taxon>
        <taxon>Euphorbiaceae</taxon>
        <taxon>Crotonoideae</taxon>
        <taxon>Manihoteae</taxon>
        <taxon>Manihot</taxon>
    </lineage>
</organism>
<feature type="domain" description="AAA+ ATPase" evidence="7">
    <location>
        <begin position="222"/>
        <end position="362"/>
    </location>
</feature>
<dbReference type="Proteomes" id="UP000091857">
    <property type="component" value="Chromosome 1"/>
</dbReference>
<sequence>MGASLSVLASIAIIRSSFNEFVPQELRSYLWEFSRRFSSELTVVVKESHEGSTNHLFNALVTYLGSNAFCTSSASGPRRLTVGKNESMKILTYGLDRNSEIVDVFHGVPMKWGYYTDFNSTLHYELRWYELRFHKRYTDMVKNKYLPYILEMAKRIKDQNRVVKFFTTRGGRDGWSSKGINLDHPMTFETLAMDGDLKQKVVEDLNTFIRGKEYYKKIGKVWKRGYLLYGPPGTGKSSLIAAMANFLNFDIYNLNLSAVNSDSSLEHLLLHMSNRSILVLEDIDCSIMLQNRQAGDHQPDHNNQIPRPQVTLSGLLNAIDGLLSCCGDERVIVFTTNYKDRIDPALLRAGRMDMHIYLSYCTFSTFKQLAANYLDIWEHDLFNCVDKLIKEVQVSPADVAGELMKTKDPTTSLKGLIKFLEIKKSESKSASSPLGLEGHENNSELDSNSLSQMDEHQLQKSCKITDSGDNTFQDKKDVKSHAAQSTPLKEKEYTVKEEFEPILEAILSKHGDIAANCSFHSLQCRSSFLEIVCGIVQTLQTTEIKDLSEFQIKSMLSSIRDLESAQLDVGWVHQRLEKIIQAMPLAEQCATLKEVKSDNMQGIVEDRKPKACNAGTLMPN</sequence>
<dbReference type="Gene3D" id="6.10.280.40">
    <property type="match status" value="1"/>
</dbReference>
<comment type="similarity">
    <text evidence="2">Belongs to the AAA ATPase family. BCS1 subfamily.</text>
</comment>
<dbReference type="AlphaFoldDB" id="A0A2C9WKY1"/>
<dbReference type="Pfam" id="PF14363">
    <property type="entry name" value="AAA_assoc"/>
    <property type="match status" value="1"/>
</dbReference>
<evidence type="ECO:0000256" key="6">
    <source>
        <dbReference type="RuleBase" id="RU003651"/>
    </source>
</evidence>
<dbReference type="GO" id="GO:0005524">
    <property type="term" value="F:ATP binding"/>
    <property type="evidence" value="ECO:0007669"/>
    <property type="project" value="UniProtKB-KW"/>
</dbReference>
<keyword evidence="9" id="KW-1185">Reference proteome</keyword>
<dbReference type="InterPro" id="IPR003959">
    <property type="entry name" value="ATPase_AAA_core"/>
</dbReference>
<evidence type="ECO:0000313" key="8">
    <source>
        <dbReference type="EMBL" id="OAY60859.1"/>
    </source>
</evidence>
<dbReference type="EMBL" id="CM004387">
    <property type="protein sequence ID" value="OAY60859.1"/>
    <property type="molecule type" value="Genomic_DNA"/>
</dbReference>
<evidence type="ECO:0000259" key="7">
    <source>
        <dbReference type="SMART" id="SM00382"/>
    </source>
</evidence>
<dbReference type="InterPro" id="IPR007942">
    <property type="entry name" value="PLipase-like"/>
</dbReference>
<keyword evidence="6" id="KW-0547">Nucleotide-binding</keyword>
<dbReference type="InterPro" id="IPR025753">
    <property type="entry name" value="AAA_N_dom"/>
</dbReference>
<keyword evidence="4" id="KW-0460">Magnesium</keyword>
<dbReference type="SUPFAM" id="SSF52540">
    <property type="entry name" value="P-loop containing nucleoside triphosphate hydrolases"/>
    <property type="match status" value="1"/>
</dbReference>
<dbReference type="SMART" id="SM00382">
    <property type="entry name" value="AAA"/>
    <property type="match status" value="1"/>
</dbReference>
<evidence type="ECO:0000256" key="3">
    <source>
        <dbReference type="ARBA" id="ARBA00022801"/>
    </source>
</evidence>
<comment type="catalytic activity">
    <reaction evidence="5">
        <text>ATP + H2O = ADP + phosphate + H(+)</text>
        <dbReference type="Rhea" id="RHEA:13065"/>
        <dbReference type="ChEBI" id="CHEBI:15377"/>
        <dbReference type="ChEBI" id="CHEBI:15378"/>
        <dbReference type="ChEBI" id="CHEBI:30616"/>
        <dbReference type="ChEBI" id="CHEBI:43474"/>
        <dbReference type="ChEBI" id="CHEBI:456216"/>
    </reaction>
</comment>
<keyword evidence="6" id="KW-0067">ATP-binding</keyword>
<dbReference type="PANTHER" id="PTHR23070">
    <property type="entry name" value="BCS1 AAA-TYPE ATPASE"/>
    <property type="match status" value="1"/>
</dbReference>
<dbReference type="InterPro" id="IPR003593">
    <property type="entry name" value="AAA+_ATPase"/>
</dbReference>
<dbReference type="Pfam" id="PF25568">
    <property type="entry name" value="AAA_lid_At3g28540"/>
    <property type="match status" value="1"/>
</dbReference>
<dbReference type="Gramene" id="Manes.01G145200.1.v8.1">
    <property type="protein sequence ID" value="Manes.01G145200.1.v8.1.CDS"/>
    <property type="gene ID" value="Manes.01G145200.v8.1"/>
</dbReference>
<keyword evidence="3" id="KW-0378">Hydrolase</keyword>
<proteinExistence type="inferred from homology"/>
<dbReference type="PROSITE" id="PS00674">
    <property type="entry name" value="AAA"/>
    <property type="match status" value="1"/>
</dbReference>
<reference evidence="9" key="1">
    <citation type="journal article" date="2016" name="Nat. Biotechnol.">
        <title>Sequencing wild and cultivated cassava and related species reveals extensive interspecific hybridization and genetic diversity.</title>
        <authorList>
            <person name="Bredeson J.V."/>
            <person name="Lyons J.B."/>
            <person name="Prochnik S.E."/>
            <person name="Wu G.A."/>
            <person name="Ha C.M."/>
            <person name="Edsinger-Gonzales E."/>
            <person name="Grimwood J."/>
            <person name="Schmutz J."/>
            <person name="Rabbi I.Y."/>
            <person name="Egesi C."/>
            <person name="Nauluvula P."/>
            <person name="Lebot V."/>
            <person name="Ndunguru J."/>
            <person name="Mkamilo G."/>
            <person name="Bart R.S."/>
            <person name="Setter T.L."/>
            <person name="Gleadow R.M."/>
            <person name="Kulakow P."/>
            <person name="Ferguson M.E."/>
            <person name="Rounsley S."/>
            <person name="Rokhsar D.S."/>
        </authorList>
    </citation>
    <scope>NUCLEOTIDE SEQUENCE [LARGE SCALE GENOMIC DNA]</scope>
    <source>
        <strain evidence="9">cv. AM560-2</strain>
    </source>
</reference>
<dbReference type="Pfam" id="PF05278">
    <property type="entry name" value="PEARLI-4"/>
    <property type="match status" value="1"/>
</dbReference>
<evidence type="ECO:0000256" key="4">
    <source>
        <dbReference type="ARBA" id="ARBA00022842"/>
    </source>
</evidence>
<accession>A0A2C9WKY1</accession>
<dbReference type="InterPro" id="IPR050747">
    <property type="entry name" value="Mitochondrial_chaperone_BCS1"/>
</dbReference>
<evidence type="ECO:0000256" key="2">
    <source>
        <dbReference type="ARBA" id="ARBA00007448"/>
    </source>
</evidence>